<dbReference type="Gene3D" id="3.20.20.140">
    <property type="entry name" value="Metal-dependent hydrolases"/>
    <property type="match status" value="1"/>
</dbReference>
<dbReference type="EMBL" id="CP157199">
    <property type="protein sequence ID" value="XBG60490.1"/>
    <property type="molecule type" value="Genomic_DNA"/>
</dbReference>
<gene>
    <name evidence="2" type="ORF">ABGB03_11550</name>
</gene>
<protein>
    <submittedName>
        <fullName evidence="2">Amidohydrolase</fullName>
        <ecNumber evidence="2">3.5.-.-</ecNumber>
    </submittedName>
</protein>
<dbReference type="RefSeq" id="WP_347922718.1">
    <property type="nucleotide sequence ID" value="NZ_CP157199.1"/>
</dbReference>
<dbReference type="CDD" id="cd01300">
    <property type="entry name" value="YtcJ_like"/>
    <property type="match status" value="1"/>
</dbReference>
<reference evidence="2" key="1">
    <citation type="submission" date="2024-05" db="EMBL/GenBank/DDBJ databases">
        <title>Pontimicrobium maritimus sp. nov., isolated form sea water.</title>
        <authorList>
            <person name="Muhammad N."/>
            <person name="Vuong T.Q."/>
            <person name="Han H.L."/>
            <person name="Kim S.-G."/>
        </authorList>
    </citation>
    <scope>NUCLEOTIDE SEQUENCE</scope>
    <source>
        <strain evidence="2">SW4</strain>
    </source>
</reference>
<dbReference type="InterPro" id="IPR013108">
    <property type="entry name" value="Amidohydro_3"/>
</dbReference>
<dbReference type="SUPFAM" id="SSF51556">
    <property type="entry name" value="Metallo-dependent hydrolases"/>
    <property type="match status" value="1"/>
</dbReference>
<dbReference type="InterPro" id="IPR032466">
    <property type="entry name" value="Metal_Hydrolase"/>
</dbReference>
<evidence type="ECO:0000313" key="2">
    <source>
        <dbReference type="EMBL" id="XBG60490.1"/>
    </source>
</evidence>
<dbReference type="SUPFAM" id="SSF51338">
    <property type="entry name" value="Composite domain of metallo-dependent hydrolases"/>
    <property type="match status" value="1"/>
</dbReference>
<evidence type="ECO:0000259" key="1">
    <source>
        <dbReference type="Pfam" id="PF07969"/>
    </source>
</evidence>
<dbReference type="PANTHER" id="PTHR22642:SF2">
    <property type="entry name" value="PROTEIN LONG AFTER FAR-RED 3"/>
    <property type="match status" value="1"/>
</dbReference>
<accession>A0AAU7BQA4</accession>
<dbReference type="InterPro" id="IPR033932">
    <property type="entry name" value="YtcJ-like"/>
</dbReference>
<dbReference type="Gene3D" id="3.10.310.70">
    <property type="match status" value="1"/>
</dbReference>
<feature type="domain" description="Amidohydrolase 3" evidence="1">
    <location>
        <begin position="76"/>
        <end position="571"/>
    </location>
</feature>
<dbReference type="Gene3D" id="2.30.40.10">
    <property type="entry name" value="Urease, subunit C, domain 1"/>
    <property type="match status" value="1"/>
</dbReference>
<name>A0AAU7BQA4_9FLAO</name>
<sequence length="575" mass="63920">MISRFSHFFSIAITLIFFSSCSDTNKESATMIIHGGTIYTVDSNQATVEAVAVKDNKILFAGSLEEAESFKNEQTEVIDLEGKTMTPGLIEGHGHFMGLGYNELELDLMNTKSYQDIIDAVAERVKNAEPGEWITGRGWHQSKWDSVPEYTVKGFQTHHALSEVSPDNPVYLRHASGHAGFANEKAMEIAGLLTLSTDGINTYEIEGGEVIVDQAGRPTGIFSERAGGLIGKHIPTNTPESNIQAFNLAIEACYENGITGFHDAGIGRGTIAFYDRMKAEGNMNIRIYAMLTGNDEKLLNEWYEKGPSIDPDHRFTIRSIKLNCDGALGNRGAWLLESYTDRPGHFGLETLPMEMVDKTARNGLRNGFQVCSHAIGDRANREILDRYEAAMTELSKIDSDHRFRIEHAQHLHPEDIPRFAELQVIPAMQAVHMSSDRPWAIDRLGEKRIKEGAYMWQDLLQSGVPIVNGTDVPVEPLNPIASFYASVSRKTLKGTPEGGYEPEQKMTREQALKSYTLDAAYGAFEEGIKGSIEVGKLADFTIYNQDLMTVDEDKILDTEVVMTIFDGKVVYEKED</sequence>
<organism evidence="2">
    <name type="scientific">Pontimicrobium sp. SW4</name>
    <dbReference type="NCBI Taxonomy" id="3153519"/>
    <lineage>
        <taxon>Bacteria</taxon>
        <taxon>Pseudomonadati</taxon>
        <taxon>Bacteroidota</taxon>
        <taxon>Flavobacteriia</taxon>
        <taxon>Flavobacteriales</taxon>
        <taxon>Flavobacteriaceae</taxon>
        <taxon>Pontimicrobium</taxon>
    </lineage>
</organism>
<dbReference type="Pfam" id="PF07969">
    <property type="entry name" value="Amidohydro_3"/>
    <property type="match status" value="1"/>
</dbReference>
<proteinExistence type="predicted"/>
<dbReference type="AlphaFoldDB" id="A0AAU7BQA4"/>
<keyword evidence="2" id="KW-0378">Hydrolase</keyword>
<dbReference type="EC" id="3.5.-.-" evidence="2"/>
<dbReference type="PROSITE" id="PS51257">
    <property type="entry name" value="PROKAR_LIPOPROTEIN"/>
    <property type="match status" value="1"/>
</dbReference>
<dbReference type="GO" id="GO:0016810">
    <property type="term" value="F:hydrolase activity, acting on carbon-nitrogen (but not peptide) bonds"/>
    <property type="evidence" value="ECO:0007669"/>
    <property type="project" value="InterPro"/>
</dbReference>
<dbReference type="PANTHER" id="PTHR22642">
    <property type="entry name" value="IMIDAZOLONEPROPIONASE"/>
    <property type="match status" value="1"/>
</dbReference>
<dbReference type="InterPro" id="IPR011059">
    <property type="entry name" value="Metal-dep_hydrolase_composite"/>
</dbReference>